<evidence type="ECO:0000256" key="1">
    <source>
        <dbReference type="SAM" id="MobiDB-lite"/>
    </source>
</evidence>
<feature type="region of interest" description="Disordered" evidence="1">
    <location>
        <begin position="186"/>
        <end position="219"/>
    </location>
</feature>
<dbReference type="OrthoDB" id="434060at2759"/>
<proteinExistence type="predicted"/>
<reference evidence="2 3" key="1">
    <citation type="submission" date="2016-02" db="EMBL/GenBank/DDBJ databases">
        <title>Genome analysis of coral dinoflagellate symbionts highlights evolutionary adaptations to a symbiotic lifestyle.</title>
        <authorList>
            <person name="Aranda M."/>
            <person name="Li Y."/>
            <person name="Liew Y.J."/>
            <person name="Baumgarten S."/>
            <person name="Simakov O."/>
            <person name="Wilson M."/>
            <person name="Piel J."/>
            <person name="Ashoor H."/>
            <person name="Bougouffa S."/>
            <person name="Bajic V.B."/>
            <person name="Ryu T."/>
            <person name="Ravasi T."/>
            <person name="Bayer T."/>
            <person name="Micklem G."/>
            <person name="Kim H."/>
            <person name="Bhak J."/>
            <person name="Lajeunesse T.C."/>
            <person name="Voolstra C.R."/>
        </authorList>
    </citation>
    <scope>NUCLEOTIDE SEQUENCE [LARGE SCALE GENOMIC DNA]</scope>
    <source>
        <strain evidence="2 3">CCMP2467</strain>
    </source>
</reference>
<protein>
    <submittedName>
        <fullName evidence="2">Uncharacterized protein</fullName>
    </submittedName>
</protein>
<name>A0A1Q9D445_SYMMI</name>
<sequence length="671" mass="70999">MPTPSQFPALQPSELQDRLRLAKTQFDENVETLREEFERVLSQAHECMRFFDTAARGALSANVDDPSCGTSLRNYGDANVKDTAHKAEGCRCFQPQQKVCKANARESATKPASHPGPSAKGFLAPVVTTGRASPGNTGDKAELLARVVQKGVRSVNDARLEQPSSLRLFQSLRCFREWASLQQVQVTSRQSGGRRRSVGRHSAQQVISTRDSTQSQHIASPAAGGFPAALSFRHTSVCDATYTVGWPQNGRAKGEKSPLGFGSVPGPDPFAALSNARAGPPISAFTTPSASRVRPPSTFSRLQALVGCNEGIVLAERIQGWGQRIALLVAFTLVDAPPDAGNGVVSTATIGWDDIKVDGSAQRARQSISAGEPRDTSLRKVSPVAIPRTPAPGLRNAVRRSPVTRPVASTLAAALAGAKGATWRDRGGAAAKASRVSARTAQTQHQQSVRLERRIPEILVIGLAQPVGSTHGEDEPRKLQAVAQGARFAQSMYPGLPIGGLLSNVAASMDVGMVVDMEYGHDSSHGWHRGSMGAALEWHGSGLISVAAQRALAATFLERGTGTKATPPGEALCCDVTLVSPVTREGRPQPFAATRDGAAIAVAETLKRVAYPELLRPGPQQLCVFACEVGHRWRATRYASSLTSRASEPSALLPPCALWIGRVGCAAGGAS</sequence>
<feature type="compositionally biased region" description="Polar residues" evidence="1">
    <location>
        <begin position="202"/>
        <end position="218"/>
    </location>
</feature>
<gene>
    <name evidence="2" type="ORF">AK812_SmicGene28564</name>
</gene>
<organism evidence="2 3">
    <name type="scientific">Symbiodinium microadriaticum</name>
    <name type="common">Dinoflagellate</name>
    <name type="synonym">Zooxanthella microadriatica</name>
    <dbReference type="NCBI Taxonomy" id="2951"/>
    <lineage>
        <taxon>Eukaryota</taxon>
        <taxon>Sar</taxon>
        <taxon>Alveolata</taxon>
        <taxon>Dinophyceae</taxon>
        <taxon>Suessiales</taxon>
        <taxon>Symbiodiniaceae</taxon>
        <taxon>Symbiodinium</taxon>
    </lineage>
</organism>
<accession>A0A1Q9D445</accession>
<evidence type="ECO:0000313" key="3">
    <source>
        <dbReference type="Proteomes" id="UP000186817"/>
    </source>
</evidence>
<dbReference type="Proteomes" id="UP000186817">
    <property type="component" value="Unassembled WGS sequence"/>
</dbReference>
<dbReference type="AlphaFoldDB" id="A0A1Q9D445"/>
<keyword evidence="3" id="KW-1185">Reference proteome</keyword>
<comment type="caution">
    <text evidence="2">The sequence shown here is derived from an EMBL/GenBank/DDBJ whole genome shotgun (WGS) entry which is preliminary data.</text>
</comment>
<dbReference type="EMBL" id="LSRX01000737">
    <property type="protein sequence ID" value="OLP89906.1"/>
    <property type="molecule type" value="Genomic_DNA"/>
</dbReference>
<evidence type="ECO:0000313" key="2">
    <source>
        <dbReference type="EMBL" id="OLP89906.1"/>
    </source>
</evidence>